<dbReference type="RefSeq" id="WP_121130043.1">
    <property type="nucleotide sequence ID" value="NZ_JBHUFK010000003.1"/>
</dbReference>
<name>A0A494Z2U7_9BACI</name>
<dbReference type="EMBL" id="RBZO01000008">
    <property type="protein sequence ID" value="RKQ16618.1"/>
    <property type="molecule type" value="Genomic_DNA"/>
</dbReference>
<reference evidence="1 2" key="1">
    <citation type="journal article" date="2015" name="Antonie Van Leeuwenhoek">
        <title>Oceanobacillus bengalensis sp. nov., a bacterium isolated from seawater of the Bay of Bengal.</title>
        <authorList>
            <person name="Yongchang O."/>
            <person name="Xiang W."/>
            <person name="Wang G."/>
        </authorList>
    </citation>
    <scope>NUCLEOTIDE SEQUENCE [LARGE SCALE GENOMIC DNA]</scope>
    <source>
        <strain evidence="1 2">MCCC 1K00260</strain>
    </source>
</reference>
<comment type="caution">
    <text evidence="1">The sequence shown here is derived from an EMBL/GenBank/DDBJ whole genome shotgun (WGS) entry which is preliminary data.</text>
</comment>
<dbReference type="Proteomes" id="UP000281813">
    <property type="component" value="Unassembled WGS sequence"/>
</dbReference>
<dbReference type="OrthoDB" id="2719974at2"/>
<gene>
    <name evidence="1" type="ORF">D8M05_07010</name>
</gene>
<evidence type="ECO:0008006" key="3">
    <source>
        <dbReference type="Google" id="ProtNLM"/>
    </source>
</evidence>
<accession>A0A494Z2U7</accession>
<protein>
    <recommendedName>
        <fullName evidence="3">DUF4878 domain-containing protein</fullName>
    </recommendedName>
</protein>
<organism evidence="1 2">
    <name type="scientific">Oceanobacillus bengalensis</name>
    <dbReference type="NCBI Taxonomy" id="1435466"/>
    <lineage>
        <taxon>Bacteria</taxon>
        <taxon>Bacillati</taxon>
        <taxon>Bacillota</taxon>
        <taxon>Bacilli</taxon>
        <taxon>Bacillales</taxon>
        <taxon>Bacillaceae</taxon>
        <taxon>Oceanobacillus</taxon>
    </lineage>
</organism>
<dbReference type="PROSITE" id="PS51257">
    <property type="entry name" value="PROKAR_LIPOPROTEIN"/>
    <property type="match status" value="1"/>
</dbReference>
<proteinExistence type="predicted"/>
<evidence type="ECO:0000313" key="1">
    <source>
        <dbReference type="EMBL" id="RKQ16618.1"/>
    </source>
</evidence>
<keyword evidence="2" id="KW-1185">Reference proteome</keyword>
<evidence type="ECO:0000313" key="2">
    <source>
        <dbReference type="Proteomes" id="UP000281813"/>
    </source>
</evidence>
<sequence length="148" mass="17159">MKKIGVIIGISTLFLLSGCMNPTSVRIVEDMYRAAIMEEDTKVESYFSEEFMLENEPFSEVKDKIHTDAINMKGIEFMNTTEIREKDLNPEIAEGLNDTFDEWSYIVTQIDEDQIMTWVVQRGETQYYIVEGKAYPIDAYNEEVLENS</sequence>
<dbReference type="AlphaFoldDB" id="A0A494Z2U7"/>